<dbReference type="Gene3D" id="3.90.660.20">
    <property type="entry name" value="Protoporphyrinogen oxidase, mitochondrial, domain 2"/>
    <property type="match status" value="1"/>
</dbReference>
<comment type="similarity">
    <text evidence="4 11">Belongs to the protoporphyrinogen/coproporphyrinogen oxidase family. Coproporphyrinogen III oxidase subfamily.</text>
</comment>
<dbReference type="SUPFAM" id="SSF54373">
    <property type="entry name" value="FAD-linked reductases, C-terminal domain"/>
    <property type="match status" value="1"/>
</dbReference>
<feature type="transmembrane region" description="Helical" evidence="12">
    <location>
        <begin position="12"/>
        <end position="29"/>
    </location>
</feature>
<dbReference type="Gene3D" id="3.50.50.60">
    <property type="entry name" value="FAD/NAD(P)-binding domain"/>
    <property type="match status" value="1"/>
</dbReference>
<evidence type="ECO:0000256" key="5">
    <source>
        <dbReference type="ARBA" id="ARBA00012402"/>
    </source>
</evidence>
<keyword evidence="12" id="KW-1133">Transmembrane helix</keyword>
<evidence type="ECO:0000256" key="6">
    <source>
        <dbReference type="ARBA" id="ARBA00019046"/>
    </source>
</evidence>
<evidence type="ECO:0000256" key="7">
    <source>
        <dbReference type="ARBA" id="ARBA00022630"/>
    </source>
</evidence>
<comment type="catalytic activity">
    <reaction evidence="1">
        <text>coproporphyrinogen III + 3 O2 = coproporphyrin III + 3 H2O2</text>
        <dbReference type="Rhea" id="RHEA:43436"/>
        <dbReference type="ChEBI" id="CHEBI:15379"/>
        <dbReference type="ChEBI" id="CHEBI:16240"/>
        <dbReference type="ChEBI" id="CHEBI:57309"/>
        <dbReference type="ChEBI" id="CHEBI:131725"/>
        <dbReference type="EC" id="1.3.3.15"/>
    </reaction>
    <physiologicalReaction direction="left-to-right" evidence="1">
        <dbReference type="Rhea" id="RHEA:43437"/>
    </physiologicalReaction>
</comment>
<evidence type="ECO:0000256" key="11">
    <source>
        <dbReference type="RuleBase" id="RU364052"/>
    </source>
</evidence>
<keyword evidence="9 11" id="KW-0560">Oxidoreductase</keyword>
<dbReference type="AlphaFoldDB" id="A0A1B2DLE5"/>
<dbReference type="EMBL" id="CP016808">
    <property type="protein sequence ID" value="ANY68522.1"/>
    <property type="molecule type" value="Genomic_DNA"/>
</dbReference>
<dbReference type="SUPFAM" id="SSF51905">
    <property type="entry name" value="FAD/NAD(P)-binding domain"/>
    <property type="match status" value="1"/>
</dbReference>
<gene>
    <name evidence="14" type="ORF">BBD42_20130</name>
</gene>
<dbReference type="EC" id="1.3.3.15" evidence="5 11"/>
<evidence type="ECO:0000256" key="1">
    <source>
        <dbReference type="ARBA" id="ARBA00001755"/>
    </source>
</evidence>
<dbReference type="PANTHER" id="PTHR42923:SF3">
    <property type="entry name" value="PROTOPORPHYRINOGEN OXIDASE"/>
    <property type="match status" value="1"/>
</dbReference>
<dbReference type="PANTHER" id="PTHR42923">
    <property type="entry name" value="PROTOPORPHYRINOGEN OXIDASE"/>
    <property type="match status" value="1"/>
</dbReference>
<dbReference type="InterPro" id="IPR002937">
    <property type="entry name" value="Amino_oxidase"/>
</dbReference>
<name>A0A1B2DLE5_9BACL</name>
<accession>A0A1B2DLE5</accession>
<evidence type="ECO:0000256" key="4">
    <source>
        <dbReference type="ARBA" id="ARBA00008310"/>
    </source>
</evidence>
<keyword evidence="12" id="KW-0812">Transmembrane</keyword>
<keyword evidence="7 11" id="KW-0285">Flavoprotein</keyword>
<sequence length="497" mass="53523">MNEMRRIGEADRIVIIGGGISGLSSAFYLQREAERQRKEIHITLVDSAEVLGGKINTLQRDGFVIERGPDSFLSRKLAIIELAKELGIESELTGTNPKGKQSYILFKNKLHAMPQGLVLGIPTEIMPFAKTGLLSWGGKLRALLDFIKPARTAAGDESLGGFLGRRLGSQVVQRIAEPLLAGIYAGDLNKLSIQATFPQFAAAERKHGSLIRGMRSNKKLAKAPDMSLLPEGARSSVFLTFKGGLSTLVNALDEALPSMERKLGQAVIGIHDSAAGVEAAGFAGMADGEQSGSRYTVELANGERLPADKVIMTAPAFQAAELLEPLVDCAELRAVDYVSVANVVMAFDKASLGVTFKGSGFVIPRSEGLRITACTWTSTKWLHTSPGDKVLLRCYVGRAGDQITPFLPDDQLMAAVREDVKKTMNITADPLFTEITRLPRSMPQYPVGHLDQTKRLRERMAQQVPGIHITGAAFDGVGLPDCIRQGKEIASAALSSS</sequence>
<comment type="pathway">
    <text evidence="3 11">Porphyrin-containing compound metabolism; protoheme biosynthesis.</text>
</comment>
<evidence type="ECO:0000256" key="12">
    <source>
        <dbReference type="SAM" id="Phobius"/>
    </source>
</evidence>
<dbReference type="Pfam" id="PF01593">
    <property type="entry name" value="Amino_oxidase"/>
    <property type="match status" value="1"/>
</dbReference>
<comment type="function">
    <text evidence="11">Involved in coproporphyrin-dependent heme b biosynthesis. Catalyzes the oxidation of coproporphyrinogen III to coproporphyrin III.</text>
</comment>
<keyword evidence="8 11" id="KW-0274">FAD</keyword>
<evidence type="ECO:0000313" key="14">
    <source>
        <dbReference type="EMBL" id="ANY68522.1"/>
    </source>
</evidence>
<dbReference type="Gene3D" id="1.10.3110.10">
    <property type="entry name" value="protoporphyrinogen ix oxidase, domain 3"/>
    <property type="match status" value="1"/>
</dbReference>
<evidence type="ECO:0000256" key="3">
    <source>
        <dbReference type="ARBA" id="ARBA00004744"/>
    </source>
</evidence>
<comment type="cofactor">
    <cofactor evidence="2 11">
        <name>FAD</name>
        <dbReference type="ChEBI" id="CHEBI:57692"/>
    </cofactor>
</comment>
<feature type="domain" description="Amine oxidase" evidence="13">
    <location>
        <begin position="20"/>
        <end position="493"/>
    </location>
</feature>
<dbReference type="InterPro" id="IPR036188">
    <property type="entry name" value="FAD/NAD-bd_sf"/>
</dbReference>
<dbReference type="InterPro" id="IPR050464">
    <property type="entry name" value="Zeta_carotene_desat/Oxidored"/>
</dbReference>
<evidence type="ECO:0000259" key="13">
    <source>
        <dbReference type="Pfam" id="PF01593"/>
    </source>
</evidence>
<evidence type="ECO:0000256" key="10">
    <source>
        <dbReference type="ARBA" id="ARBA00023133"/>
    </source>
</evidence>
<dbReference type="GO" id="GO:0005737">
    <property type="term" value="C:cytoplasm"/>
    <property type="evidence" value="ECO:0007669"/>
    <property type="project" value="UniProtKB-SubCell"/>
</dbReference>
<evidence type="ECO:0000256" key="8">
    <source>
        <dbReference type="ARBA" id="ARBA00022827"/>
    </source>
</evidence>
<keyword evidence="12" id="KW-0472">Membrane</keyword>
<dbReference type="GO" id="GO:0006783">
    <property type="term" value="P:heme biosynthetic process"/>
    <property type="evidence" value="ECO:0007669"/>
    <property type="project" value="UniProtKB-UniRule"/>
</dbReference>
<reference evidence="14" key="1">
    <citation type="submission" date="2016-08" db="EMBL/GenBank/DDBJ databases">
        <title>Complete Genome Seqeunce of Paenibacillus sp. BIHB 4019 from tea rhizoplane.</title>
        <authorList>
            <person name="Thakur R."/>
            <person name="Swarnkar M.K."/>
            <person name="Gulati A."/>
        </authorList>
    </citation>
    <scope>NUCLEOTIDE SEQUENCE [LARGE SCALE GENOMIC DNA]</scope>
    <source>
        <strain evidence="14">BIHB4019</strain>
    </source>
</reference>
<evidence type="ECO:0000256" key="9">
    <source>
        <dbReference type="ARBA" id="ARBA00023002"/>
    </source>
</evidence>
<protein>
    <recommendedName>
        <fullName evidence="6 11">Coproporphyrinogen III oxidase</fullName>
        <ecNumber evidence="5 11">1.3.3.15</ecNumber>
    </recommendedName>
</protein>
<dbReference type="GO" id="GO:0004729">
    <property type="term" value="F:oxygen-dependent protoporphyrinogen oxidase activity"/>
    <property type="evidence" value="ECO:0007669"/>
    <property type="project" value="UniProtKB-UniRule"/>
</dbReference>
<organism evidence="14">
    <name type="scientific">Paenibacillus sp. BIHB 4019</name>
    <dbReference type="NCBI Taxonomy" id="1870819"/>
    <lineage>
        <taxon>Bacteria</taxon>
        <taxon>Bacillati</taxon>
        <taxon>Bacillota</taxon>
        <taxon>Bacilli</taxon>
        <taxon>Bacillales</taxon>
        <taxon>Paenibacillaceae</taxon>
        <taxon>Paenibacillus</taxon>
    </lineage>
</organism>
<keyword evidence="10 11" id="KW-0350">Heme biosynthesis</keyword>
<dbReference type="UniPathway" id="UPA00252"/>
<dbReference type="NCBIfam" id="TIGR00562">
    <property type="entry name" value="proto_IX_ox"/>
    <property type="match status" value="1"/>
</dbReference>
<evidence type="ECO:0000256" key="2">
    <source>
        <dbReference type="ARBA" id="ARBA00001974"/>
    </source>
</evidence>
<dbReference type="InterPro" id="IPR004572">
    <property type="entry name" value="Protoporphyrinogen_oxidase"/>
</dbReference>
<comment type="subcellular location">
    <subcellularLocation>
        <location evidence="11">Cytoplasm</location>
    </subcellularLocation>
</comment>
<proteinExistence type="inferred from homology"/>
<keyword evidence="11" id="KW-0963">Cytoplasm</keyword>